<keyword evidence="2" id="KW-0472">Membrane</keyword>
<protein>
    <submittedName>
        <fullName evidence="5">Bifunctional diguanylate cyclase/phosphodiesterase</fullName>
    </submittedName>
</protein>
<feature type="coiled-coil region" evidence="1">
    <location>
        <begin position="360"/>
        <end position="391"/>
    </location>
</feature>
<dbReference type="SMART" id="SM00267">
    <property type="entry name" value="GGDEF"/>
    <property type="match status" value="1"/>
</dbReference>
<keyword evidence="2" id="KW-1133">Transmembrane helix</keyword>
<evidence type="ECO:0000313" key="5">
    <source>
        <dbReference type="EMBL" id="MEX1664841.1"/>
    </source>
</evidence>
<dbReference type="InterPro" id="IPR000160">
    <property type="entry name" value="GGDEF_dom"/>
</dbReference>
<dbReference type="PROSITE" id="PS50883">
    <property type="entry name" value="EAL"/>
    <property type="match status" value="1"/>
</dbReference>
<dbReference type="PANTHER" id="PTHR33121">
    <property type="entry name" value="CYCLIC DI-GMP PHOSPHODIESTERASE PDEF"/>
    <property type="match status" value="1"/>
</dbReference>
<dbReference type="PANTHER" id="PTHR33121:SF79">
    <property type="entry name" value="CYCLIC DI-GMP PHOSPHODIESTERASE PDED-RELATED"/>
    <property type="match status" value="1"/>
</dbReference>
<dbReference type="InterPro" id="IPR000014">
    <property type="entry name" value="PAS"/>
</dbReference>
<dbReference type="Pfam" id="PF00563">
    <property type="entry name" value="EAL"/>
    <property type="match status" value="1"/>
</dbReference>
<comment type="caution">
    <text evidence="5">The sequence shown here is derived from an EMBL/GenBank/DDBJ whole genome shotgun (WGS) entry which is preliminary data.</text>
</comment>
<evidence type="ECO:0000256" key="2">
    <source>
        <dbReference type="SAM" id="Phobius"/>
    </source>
</evidence>
<dbReference type="Gene3D" id="3.20.20.450">
    <property type="entry name" value="EAL domain"/>
    <property type="match status" value="1"/>
</dbReference>
<dbReference type="CDD" id="cd01948">
    <property type="entry name" value="EAL"/>
    <property type="match status" value="1"/>
</dbReference>
<dbReference type="SUPFAM" id="SSF141868">
    <property type="entry name" value="EAL domain-like"/>
    <property type="match status" value="1"/>
</dbReference>
<gene>
    <name evidence="5" type="ORF">AB4875_05030</name>
</gene>
<keyword evidence="1" id="KW-0175">Coiled coil</keyword>
<dbReference type="InterPro" id="IPR001633">
    <property type="entry name" value="EAL_dom"/>
</dbReference>
<feature type="domain" description="GGDEF" evidence="4">
    <location>
        <begin position="547"/>
        <end position="680"/>
    </location>
</feature>
<evidence type="ECO:0000259" key="3">
    <source>
        <dbReference type="PROSITE" id="PS50883"/>
    </source>
</evidence>
<dbReference type="InterPro" id="IPR043128">
    <property type="entry name" value="Rev_trsase/Diguanyl_cyclase"/>
</dbReference>
<dbReference type="InterPro" id="IPR029787">
    <property type="entry name" value="Nucleotide_cyclase"/>
</dbReference>
<accession>A0ABV3TTL9</accession>
<feature type="domain" description="EAL" evidence="3">
    <location>
        <begin position="691"/>
        <end position="944"/>
    </location>
</feature>
<evidence type="ECO:0000259" key="4">
    <source>
        <dbReference type="PROSITE" id="PS50887"/>
    </source>
</evidence>
<dbReference type="SMART" id="SM00052">
    <property type="entry name" value="EAL"/>
    <property type="match status" value="1"/>
</dbReference>
<dbReference type="NCBIfam" id="TIGR00229">
    <property type="entry name" value="sensory_box"/>
    <property type="match status" value="1"/>
</dbReference>
<name>A0ABV3TTL9_9GAMM</name>
<dbReference type="SUPFAM" id="SSF55073">
    <property type="entry name" value="Nucleotide cyclase"/>
    <property type="match status" value="1"/>
</dbReference>
<proteinExistence type="predicted"/>
<dbReference type="CDD" id="cd01949">
    <property type="entry name" value="GGDEF"/>
    <property type="match status" value="1"/>
</dbReference>
<reference evidence="5 6" key="1">
    <citation type="journal article" date="2011" name="Int. J. Syst. Evol. Microbiol.">
        <title>Zhongshania antarctica gen. nov., sp. nov. and Zhongshania guokunii sp. nov., gammaproteobacteria respectively isolated from coastal attached (fast) ice and surface seawater of the Antarctic.</title>
        <authorList>
            <person name="Li H.J."/>
            <person name="Zhang X.Y."/>
            <person name="Chen C.X."/>
            <person name="Zhang Y.J."/>
            <person name="Gao Z.M."/>
            <person name="Yu Y."/>
            <person name="Chen X.L."/>
            <person name="Chen B."/>
            <person name="Zhang Y.Z."/>
        </authorList>
    </citation>
    <scope>NUCLEOTIDE SEQUENCE [LARGE SCALE GENOMIC DNA]</scope>
    <source>
        <strain evidence="5 6">R06B22</strain>
    </source>
</reference>
<dbReference type="InterPro" id="IPR035965">
    <property type="entry name" value="PAS-like_dom_sf"/>
</dbReference>
<keyword evidence="6" id="KW-1185">Reference proteome</keyword>
<dbReference type="EMBL" id="JBFRYB010000001">
    <property type="protein sequence ID" value="MEX1664841.1"/>
    <property type="molecule type" value="Genomic_DNA"/>
</dbReference>
<dbReference type="PROSITE" id="PS50887">
    <property type="entry name" value="GGDEF"/>
    <property type="match status" value="1"/>
</dbReference>
<dbReference type="Proteomes" id="UP001557484">
    <property type="component" value="Unassembled WGS sequence"/>
</dbReference>
<dbReference type="RefSeq" id="WP_368374959.1">
    <property type="nucleotide sequence ID" value="NZ_JBFRYB010000001.1"/>
</dbReference>
<evidence type="ECO:0000313" key="6">
    <source>
        <dbReference type="Proteomes" id="UP001557484"/>
    </source>
</evidence>
<evidence type="ECO:0000256" key="1">
    <source>
        <dbReference type="SAM" id="Coils"/>
    </source>
</evidence>
<feature type="transmembrane region" description="Helical" evidence="2">
    <location>
        <begin position="25"/>
        <end position="43"/>
    </location>
</feature>
<organism evidence="5 6">
    <name type="scientific">Zhongshania arctica</name>
    <dbReference type="NCBI Taxonomy" id="3238302"/>
    <lineage>
        <taxon>Bacteria</taxon>
        <taxon>Pseudomonadati</taxon>
        <taxon>Pseudomonadota</taxon>
        <taxon>Gammaproteobacteria</taxon>
        <taxon>Cellvibrionales</taxon>
        <taxon>Spongiibacteraceae</taxon>
        <taxon>Zhongshania</taxon>
    </lineage>
</organism>
<dbReference type="Gene3D" id="3.30.450.20">
    <property type="entry name" value="PAS domain"/>
    <property type="match status" value="1"/>
</dbReference>
<sequence length="949" mass="106443">MLKRIQDLFAQPANSAVSFGLQRKLSIVLVLGMTLVMVARGYISFVQIVDSQREKIESDLLKLEETFLAVNERSSKELFRLADQKVIPSDDEISNGDIAAPSLMSGIESIYYISNSGAILGRSVQDGSSIRPSESQIYDAANTLKTRQRPIATLSCVFQCFQSVFIPIIADDGRELIININRSATLLVQDFYEITGADIALFSFDPSSDVLAVEKIYAASNAKDVRLVLMDILNENKFPSLGSHSFFDSTFNGYYSARFFRLSNTDGVISYAAVIEDQSHIRQLLNHAIKNIVFSASITLALIILLISLVLKPSLDRLMMLAKILPMLPSGKFKGAREILEQRIRKTKFSDEIDVVQYTVGEVIESLEEMNESVDQHRNQLRSKIEALTEAQIFNDLILDTSPLVVIIHDGNGEIRNINKLGRDLSGLRSKNPDNANINTWVRNEYRSKTLSASLHNLSDVVGKKLQGQMPFFTDDGRKLYFLWTHASLYINAEPHILSMGVDITERKEAAESLYWLGRHDRITGLLNRSSFIEAAGDTIAKHCDLNVIELAMFDVDDFASLNDRFGFDSGDRLLNELAAHLVVTLPQDCIVGSTGPGEFCALIHHRKDSQESVKDLGLERLTRYTFIKDVVKEEVCISIVVASYDDTLSGIDELMSNTTSTMAKVKRKVRGSLYCAADSDDTSRQLRQEKYRMREQLQSALSNNRLVLFYQPILDLNTNSISHCECLVRMLDDEGEFISPVHFLGIAAESGLMPQLDFSVMEKAMRQQRIWEDAGIDVGLSINITAITLEQVDFETRLADVITRTGANPIRLIFEVLETDALENLGQAQRLLNNFRKVGAKVALDDFGIGFTSFQYVRELPVDYIKIDQSFIRFIHERESDQVLVKSMVEMSHNLGKKVIVEGVETLQALEIVRDLGVECVQGYYVCRPMPISALDLSLSIRDFEPSS</sequence>
<dbReference type="Gene3D" id="3.30.70.270">
    <property type="match status" value="1"/>
</dbReference>
<dbReference type="Pfam" id="PF00990">
    <property type="entry name" value="GGDEF"/>
    <property type="match status" value="1"/>
</dbReference>
<dbReference type="InterPro" id="IPR035919">
    <property type="entry name" value="EAL_sf"/>
</dbReference>
<feature type="transmembrane region" description="Helical" evidence="2">
    <location>
        <begin position="292"/>
        <end position="311"/>
    </location>
</feature>
<dbReference type="InterPro" id="IPR050706">
    <property type="entry name" value="Cyclic-di-GMP_PDE-like"/>
</dbReference>
<keyword evidence="2" id="KW-0812">Transmembrane</keyword>
<dbReference type="NCBIfam" id="TIGR00254">
    <property type="entry name" value="GGDEF"/>
    <property type="match status" value="1"/>
</dbReference>
<dbReference type="SUPFAM" id="SSF55785">
    <property type="entry name" value="PYP-like sensor domain (PAS domain)"/>
    <property type="match status" value="1"/>
</dbReference>